<dbReference type="EMBL" id="WHWC01000013">
    <property type="protein sequence ID" value="KAG8371223.1"/>
    <property type="molecule type" value="Genomic_DNA"/>
</dbReference>
<accession>A0AAV6WM09</accession>
<organism evidence="1 2">
    <name type="scientific">Buddleja alternifolia</name>
    <dbReference type="NCBI Taxonomy" id="168488"/>
    <lineage>
        <taxon>Eukaryota</taxon>
        <taxon>Viridiplantae</taxon>
        <taxon>Streptophyta</taxon>
        <taxon>Embryophyta</taxon>
        <taxon>Tracheophyta</taxon>
        <taxon>Spermatophyta</taxon>
        <taxon>Magnoliopsida</taxon>
        <taxon>eudicotyledons</taxon>
        <taxon>Gunneridae</taxon>
        <taxon>Pentapetalae</taxon>
        <taxon>asterids</taxon>
        <taxon>lamiids</taxon>
        <taxon>Lamiales</taxon>
        <taxon>Scrophulariaceae</taxon>
        <taxon>Buddlejeae</taxon>
        <taxon>Buddleja</taxon>
    </lineage>
</organism>
<keyword evidence="2" id="KW-1185">Reference proteome</keyword>
<dbReference type="SUPFAM" id="SSF56219">
    <property type="entry name" value="DNase I-like"/>
    <property type="match status" value="1"/>
</dbReference>
<evidence type="ECO:0000313" key="1">
    <source>
        <dbReference type="EMBL" id="KAG8371223.1"/>
    </source>
</evidence>
<dbReference type="Gene3D" id="3.60.10.10">
    <property type="entry name" value="Endonuclease/exonuclease/phosphatase"/>
    <property type="match status" value="1"/>
</dbReference>
<dbReference type="GO" id="GO:0003676">
    <property type="term" value="F:nucleic acid binding"/>
    <property type="evidence" value="ECO:0007669"/>
    <property type="project" value="InterPro"/>
</dbReference>
<dbReference type="PANTHER" id="PTHR33710">
    <property type="entry name" value="BNAC02G09200D PROTEIN"/>
    <property type="match status" value="1"/>
</dbReference>
<dbReference type="InterPro" id="IPR012337">
    <property type="entry name" value="RNaseH-like_sf"/>
</dbReference>
<reference evidence="1" key="1">
    <citation type="submission" date="2019-10" db="EMBL/GenBank/DDBJ databases">
        <authorList>
            <person name="Zhang R."/>
            <person name="Pan Y."/>
            <person name="Wang J."/>
            <person name="Ma R."/>
            <person name="Yu S."/>
        </authorList>
    </citation>
    <scope>NUCLEOTIDE SEQUENCE</scope>
    <source>
        <strain evidence="1">LA-IB0</strain>
        <tissue evidence="1">Leaf</tissue>
    </source>
</reference>
<dbReference type="Gene3D" id="3.30.420.10">
    <property type="entry name" value="Ribonuclease H-like superfamily/Ribonuclease H"/>
    <property type="match status" value="1"/>
</dbReference>
<gene>
    <name evidence="1" type="ORF">BUALT_Bualt13G0065400</name>
</gene>
<dbReference type="InterPro" id="IPR036397">
    <property type="entry name" value="RNaseH_sf"/>
</dbReference>
<evidence type="ECO:0000313" key="2">
    <source>
        <dbReference type="Proteomes" id="UP000826271"/>
    </source>
</evidence>
<dbReference type="InterPro" id="IPR036691">
    <property type="entry name" value="Endo/exonu/phosph_ase_sf"/>
</dbReference>
<comment type="caution">
    <text evidence="1">The sequence shown here is derived from an EMBL/GenBank/DDBJ whole genome shotgun (WGS) entry which is preliminary data.</text>
</comment>
<evidence type="ECO:0008006" key="3">
    <source>
        <dbReference type="Google" id="ProtNLM"/>
    </source>
</evidence>
<dbReference type="PANTHER" id="PTHR33710:SF77">
    <property type="entry name" value="DNASE I-LIKE SUPERFAMILY PROTEIN"/>
    <property type="match status" value="1"/>
</dbReference>
<dbReference type="AlphaFoldDB" id="A0AAV6WM09"/>
<dbReference type="SUPFAM" id="SSF53098">
    <property type="entry name" value="Ribonuclease H-like"/>
    <property type="match status" value="1"/>
</dbReference>
<dbReference type="Proteomes" id="UP000826271">
    <property type="component" value="Unassembled WGS sequence"/>
</dbReference>
<name>A0AAV6WM09_9LAMI</name>
<proteinExistence type="predicted"/>
<sequence length="530" mass="60137">MQRRYCYNLVRCSPNPTTQKHYPPLLSQTKEKQAITSPSDTFAFNSRDLDSVEPDIALPTFNAPDEKDGPSQDMYLNDILCTSAAKARFWDTLIEIGNTFNGPWLILGDFNAIFSQKEKKGGHQFVSSSFGGFKGFIDEGDLVDLGFEGNPYTWSNKRGGVVNIQLRLDRCLANTPWLSLFAQAFVSHLPAINSDHTPLILHTDSAQLGGPKPFCFKNMWIRDDSCKATISDAWTASVIGTPHSSLHSKIKATCFLFAIGTIVFGLLFIDLDTLEWKIENLNRTFNPEAVAEIVKIRISSLVEPRRILWTPSKNGKFTVSSTYLIANYDQFLANKRGDSMLWKHFWKAKIHERLKFFLWRILTKAILTACLMEGLWRNQNKILHGKEAESIDSIVRGTESKAMDHFRTQFSCYIRKPSPTRRCNLVISGLFPYHIYVDAACKKGFCCVAMLVRDNQNHIVFVAAKWFPETDAHDAELLAIHLACSWLKDAPFDSLYFASYCKVVVDNISNSQAALEWGCEMLTLDIRKFF</sequence>
<protein>
    <recommendedName>
        <fullName evidence="3">Reverse transcriptase</fullName>
    </recommendedName>
</protein>